<evidence type="ECO:0000313" key="2">
    <source>
        <dbReference type="EMBL" id="MXO48901.1"/>
    </source>
</evidence>
<feature type="domain" description="HTH luxR-type" evidence="1">
    <location>
        <begin position="239"/>
        <end position="296"/>
    </location>
</feature>
<dbReference type="InterPro" id="IPR036388">
    <property type="entry name" value="WH-like_DNA-bd_sf"/>
</dbReference>
<protein>
    <recommendedName>
        <fullName evidence="1">HTH luxR-type domain-containing protein</fullName>
    </recommendedName>
</protein>
<dbReference type="GO" id="GO:0006355">
    <property type="term" value="P:regulation of DNA-templated transcription"/>
    <property type="evidence" value="ECO:0007669"/>
    <property type="project" value="InterPro"/>
</dbReference>
<dbReference type="SUPFAM" id="SSF46894">
    <property type="entry name" value="C-terminal effector domain of the bipartite response regulators"/>
    <property type="match status" value="1"/>
</dbReference>
<name>A0A844XSI5_9SPHN</name>
<dbReference type="SMART" id="SM00421">
    <property type="entry name" value="HTH_LUXR"/>
    <property type="match status" value="1"/>
</dbReference>
<gene>
    <name evidence="2" type="ORF">GRI69_11595</name>
</gene>
<dbReference type="AlphaFoldDB" id="A0A844XSI5"/>
<keyword evidence="3" id="KW-1185">Reference proteome</keyword>
<dbReference type="InterPro" id="IPR016032">
    <property type="entry name" value="Sig_transdc_resp-reg_C-effctor"/>
</dbReference>
<dbReference type="GO" id="GO:0003677">
    <property type="term" value="F:DNA binding"/>
    <property type="evidence" value="ECO:0007669"/>
    <property type="project" value="InterPro"/>
</dbReference>
<proteinExistence type="predicted"/>
<dbReference type="RefSeq" id="WP_237453083.1">
    <property type="nucleotide sequence ID" value="NZ_WTYC01000006.1"/>
</dbReference>
<dbReference type="Gene3D" id="1.10.10.10">
    <property type="entry name" value="Winged helix-like DNA-binding domain superfamily/Winged helix DNA-binding domain"/>
    <property type="match status" value="1"/>
</dbReference>
<comment type="caution">
    <text evidence="2">The sequence shown here is derived from an EMBL/GenBank/DDBJ whole genome shotgun (WGS) entry which is preliminary data.</text>
</comment>
<accession>A0A844XSI5</accession>
<evidence type="ECO:0000313" key="3">
    <source>
        <dbReference type="Proteomes" id="UP000448199"/>
    </source>
</evidence>
<reference evidence="2 3" key="1">
    <citation type="submission" date="2019-12" db="EMBL/GenBank/DDBJ databases">
        <title>Genomic-based taxomic classification of the family Erythrobacteraceae.</title>
        <authorList>
            <person name="Xu L."/>
        </authorList>
    </citation>
    <scope>NUCLEOTIDE SEQUENCE [LARGE SCALE GENOMIC DNA]</scope>
    <source>
        <strain evidence="2 3">DSM 17792</strain>
    </source>
</reference>
<evidence type="ECO:0000259" key="1">
    <source>
        <dbReference type="SMART" id="SM00421"/>
    </source>
</evidence>
<sequence>MSSVAFNHDPSGLALYNSGYNRIDPRRAQSLATNVGKSGLGQEFLRNDEIEGTRYFSDICVAGDVQDSVHGIIADDEFGRLTVSVQRGFSSEYFDRTHSAKLEALLPIIARYIRASKLTTCLAAGPAGEKQLFGCLVTADLEYLTSAKTGPRLGKQLSQQLAFSNGRLCFNNASLQAVFDKGVQAALFGSGAFFKINETAFRFSPMPAQLAWLHPGEKFAMLTVFRDSNVETVSLFAEAFEFSEQETRLLALLCDGHSLRACGMKLNVSYETVRWHVKNMGSKSNYSRTPEMLEAARLGNLSRIF</sequence>
<dbReference type="EMBL" id="WTYC01000006">
    <property type="protein sequence ID" value="MXO48901.1"/>
    <property type="molecule type" value="Genomic_DNA"/>
</dbReference>
<dbReference type="Proteomes" id="UP000448199">
    <property type="component" value="Unassembled WGS sequence"/>
</dbReference>
<dbReference type="InterPro" id="IPR000792">
    <property type="entry name" value="Tscrpt_reg_LuxR_C"/>
</dbReference>
<organism evidence="2 3">
    <name type="scientific">Qipengyuania vulgaris</name>
    <dbReference type="NCBI Taxonomy" id="291985"/>
    <lineage>
        <taxon>Bacteria</taxon>
        <taxon>Pseudomonadati</taxon>
        <taxon>Pseudomonadota</taxon>
        <taxon>Alphaproteobacteria</taxon>
        <taxon>Sphingomonadales</taxon>
        <taxon>Erythrobacteraceae</taxon>
        <taxon>Qipengyuania</taxon>
    </lineage>
</organism>